<dbReference type="GO" id="GO:0016705">
    <property type="term" value="F:oxidoreductase activity, acting on paired donors, with incorporation or reduction of molecular oxygen"/>
    <property type="evidence" value="ECO:0007669"/>
    <property type="project" value="InterPro"/>
</dbReference>
<evidence type="ECO:0000256" key="3">
    <source>
        <dbReference type="ARBA" id="ARBA00023033"/>
    </source>
</evidence>
<keyword evidence="5" id="KW-0560">Oxidoreductase</keyword>
<keyword evidence="3 5" id="KW-0503">Monooxygenase</keyword>
<comment type="caution">
    <text evidence="6">The sequence shown here is derived from an EMBL/GenBank/DDBJ whole genome shotgun (WGS) entry which is preliminary data.</text>
</comment>
<dbReference type="PRINTS" id="PR00385">
    <property type="entry name" value="P450"/>
</dbReference>
<reference evidence="6" key="1">
    <citation type="submission" date="2023-10" db="EMBL/GenBank/DDBJ databases">
        <title>Genome assembly of Pristionchus species.</title>
        <authorList>
            <person name="Yoshida K."/>
            <person name="Sommer R.J."/>
        </authorList>
    </citation>
    <scope>NUCLEOTIDE SEQUENCE</scope>
    <source>
        <strain evidence="6">RS0144</strain>
    </source>
</reference>
<dbReference type="GO" id="GO:0005506">
    <property type="term" value="F:iron ion binding"/>
    <property type="evidence" value="ECO:0007669"/>
    <property type="project" value="InterPro"/>
</dbReference>
<comment type="cofactor">
    <cofactor evidence="1 4">
        <name>heme</name>
        <dbReference type="ChEBI" id="CHEBI:30413"/>
    </cofactor>
</comment>
<feature type="binding site" description="axial binding residue" evidence="4">
    <location>
        <position position="189"/>
    </location>
    <ligand>
        <name>heme</name>
        <dbReference type="ChEBI" id="CHEBI:30413"/>
    </ligand>
    <ligandPart>
        <name>Fe</name>
        <dbReference type="ChEBI" id="CHEBI:18248"/>
    </ligandPart>
</feature>
<keyword evidence="4 5" id="KW-0479">Metal-binding</keyword>
<keyword evidence="7" id="KW-1185">Reference proteome</keyword>
<dbReference type="PANTHER" id="PTHR24305">
    <property type="entry name" value="CYTOCHROME P450"/>
    <property type="match status" value="1"/>
</dbReference>
<evidence type="ECO:0000256" key="5">
    <source>
        <dbReference type="RuleBase" id="RU000461"/>
    </source>
</evidence>
<proteinExistence type="inferred from homology"/>
<organism evidence="6 7">
    <name type="scientific">Pristionchus entomophagus</name>
    <dbReference type="NCBI Taxonomy" id="358040"/>
    <lineage>
        <taxon>Eukaryota</taxon>
        <taxon>Metazoa</taxon>
        <taxon>Ecdysozoa</taxon>
        <taxon>Nematoda</taxon>
        <taxon>Chromadorea</taxon>
        <taxon>Rhabditida</taxon>
        <taxon>Rhabditina</taxon>
        <taxon>Diplogasteromorpha</taxon>
        <taxon>Diplogasteroidea</taxon>
        <taxon>Neodiplogasteridae</taxon>
        <taxon>Pristionchus</taxon>
    </lineage>
</organism>
<protein>
    <recommendedName>
        <fullName evidence="8">Cytochrome P450</fullName>
    </recommendedName>
</protein>
<accession>A0AAV5TUA1</accession>
<gene>
    <name evidence="6" type="ORF">PENTCL1PPCAC_19947</name>
</gene>
<feature type="non-terminal residue" evidence="6">
    <location>
        <position position="1"/>
    </location>
</feature>
<feature type="non-terminal residue" evidence="6">
    <location>
        <position position="241"/>
    </location>
</feature>
<dbReference type="GO" id="GO:0004497">
    <property type="term" value="F:monooxygenase activity"/>
    <property type="evidence" value="ECO:0007669"/>
    <property type="project" value="UniProtKB-KW"/>
</dbReference>
<dbReference type="Gene3D" id="1.10.630.10">
    <property type="entry name" value="Cytochrome P450"/>
    <property type="match status" value="1"/>
</dbReference>
<dbReference type="SUPFAM" id="SSF48264">
    <property type="entry name" value="Cytochrome P450"/>
    <property type="match status" value="1"/>
</dbReference>
<dbReference type="PANTHER" id="PTHR24305:SF166">
    <property type="entry name" value="CYTOCHROME P450 12A4, MITOCHONDRIAL-RELATED"/>
    <property type="match status" value="1"/>
</dbReference>
<keyword evidence="4 5" id="KW-0349">Heme</keyword>
<keyword evidence="4 5" id="KW-0408">Iron</keyword>
<evidence type="ECO:0000256" key="1">
    <source>
        <dbReference type="ARBA" id="ARBA00001971"/>
    </source>
</evidence>
<evidence type="ECO:0000256" key="2">
    <source>
        <dbReference type="ARBA" id="ARBA00010617"/>
    </source>
</evidence>
<dbReference type="PRINTS" id="PR00463">
    <property type="entry name" value="EP450I"/>
</dbReference>
<name>A0AAV5TUA1_9BILA</name>
<dbReference type="PROSITE" id="PS00086">
    <property type="entry name" value="CYTOCHROME_P450"/>
    <property type="match status" value="1"/>
</dbReference>
<dbReference type="Proteomes" id="UP001432027">
    <property type="component" value="Unassembled WGS sequence"/>
</dbReference>
<dbReference type="GO" id="GO:0020037">
    <property type="term" value="F:heme binding"/>
    <property type="evidence" value="ECO:0007669"/>
    <property type="project" value="InterPro"/>
</dbReference>
<dbReference type="AlphaFoldDB" id="A0AAV5TUA1"/>
<dbReference type="Pfam" id="PF00067">
    <property type="entry name" value="p450"/>
    <property type="match status" value="1"/>
</dbReference>
<dbReference type="InterPro" id="IPR050121">
    <property type="entry name" value="Cytochrome_P450_monoxygenase"/>
</dbReference>
<comment type="similarity">
    <text evidence="2 5">Belongs to the cytochrome P450 family.</text>
</comment>
<dbReference type="EMBL" id="BTSX01000004">
    <property type="protein sequence ID" value="GMS97772.1"/>
    <property type="molecule type" value="Genomic_DNA"/>
</dbReference>
<dbReference type="InterPro" id="IPR036396">
    <property type="entry name" value="Cyt_P450_sf"/>
</dbReference>
<evidence type="ECO:0008006" key="8">
    <source>
        <dbReference type="Google" id="ProtNLM"/>
    </source>
</evidence>
<sequence length="241" mass="27084">KDRLQEAGSPPTNDIIDMFLDAEADISEVDFGPVRNKLSLDEIVVNCKIFLLAGYDTTSITLSRAVHFLANHPEIQERLRDEAGGVIVDEDYDLEDIGNLPYAEAIVKETLRHHPLGSGFTTRECTAACQINGYSFEKGDMIMPDAWSLQMDKNTWGEDAEEFRPERWLEDTTRDRAAYLAFGEGPRICIGMKLAIIEVKVALAVLVRNFAIEKTENTNPLKMVGSFLVAFEKVPISMKRR</sequence>
<evidence type="ECO:0000256" key="4">
    <source>
        <dbReference type="PIRSR" id="PIRSR602401-1"/>
    </source>
</evidence>
<dbReference type="InterPro" id="IPR017972">
    <property type="entry name" value="Cyt_P450_CS"/>
</dbReference>
<dbReference type="InterPro" id="IPR002401">
    <property type="entry name" value="Cyt_P450_E_grp-I"/>
</dbReference>
<evidence type="ECO:0000313" key="7">
    <source>
        <dbReference type="Proteomes" id="UP001432027"/>
    </source>
</evidence>
<evidence type="ECO:0000313" key="6">
    <source>
        <dbReference type="EMBL" id="GMS97772.1"/>
    </source>
</evidence>
<dbReference type="InterPro" id="IPR001128">
    <property type="entry name" value="Cyt_P450"/>
</dbReference>